<accession>A0ABS6II63</accession>
<protein>
    <submittedName>
        <fullName evidence="5">TIM44-like domain-containing protein</fullName>
    </submittedName>
</protein>
<keyword evidence="3" id="KW-0732">Signal</keyword>
<reference evidence="5 6" key="1">
    <citation type="submission" date="2021-06" db="EMBL/GenBank/DDBJ databases">
        <authorList>
            <person name="Lee D.H."/>
        </authorList>
    </citation>
    <scope>NUCLEOTIDE SEQUENCE [LARGE SCALE GENOMIC DNA]</scope>
    <source>
        <strain evidence="5 6">MMS21-HV4-11</strain>
    </source>
</reference>
<name>A0ABS6II63_9HYPH</name>
<feature type="compositionally biased region" description="Low complexity" evidence="1">
    <location>
        <begin position="67"/>
        <end position="83"/>
    </location>
</feature>
<dbReference type="Proteomes" id="UP000727907">
    <property type="component" value="Unassembled WGS sequence"/>
</dbReference>
<gene>
    <name evidence="5" type="ORF">KQ910_10950</name>
</gene>
<feature type="region of interest" description="Disordered" evidence="1">
    <location>
        <begin position="23"/>
        <end position="83"/>
    </location>
</feature>
<dbReference type="RefSeq" id="WP_216959524.1">
    <property type="nucleotide sequence ID" value="NZ_JAHOPB010000001.1"/>
</dbReference>
<proteinExistence type="predicted"/>
<feature type="signal peptide" evidence="3">
    <location>
        <begin position="1"/>
        <end position="21"/>
    </location>
</feature>
<feature type="transmembrane region" description="Helical" evidence="2">
    <location>
        <begin position="95"/>
        <end position="117"/>
    </location>
</feature>
<feature type="chain" id="PRO_5046425973" evidence="3">
    <location>
        <begin position="22"/>
        <end position="335"/>
    </location>
</feature>
<dbReference type="EMBL" id="JAHOPB010000001">
    <property type="protein sequence ID" value="MBU8874284.1"/>
    <property type="molecule type" value="Genomic_DNA"/>
</dbReference>
<feature type="transmembrane region" description="Helical" evidence="2">
    <location>
        <begin position="124"/>
        <end position="144"/>
    </location>
</feature>
<comment type="caution">
    <text evidence="5">The sequence shown here is derived from an EMBL/GenBank/DDBJ whole genome shotgun (WGS) entry which is preliminary data.</text>
</comment>
<evidence type="ECO:0000256" key="1">
    <source>
        <dbReference type="SAM" id="MobiDB-lite"/>
    </source>
</evidence>
<keyword evidence="2" id="KW-0812">Transmembrane</keyword>
<evidence type="ECO:0000256" key="2">
    <source>
        <dbReference type="SAM" id="Phobius"/>
    </source>
</evidence>
<feature type="compositionally biased region" description="Polar residues" evidence="1">
    <location>
        <begin position="48"/>
        <end position="66"/>
    </location>
</feature>
<dbReference type="SMART" id="SM00978">
    <property type="entry name" value="Tim44"/>
    <property type="match status" value="1"/>
</dbReference>
<evidence type="ECO:0000259" key="4">
    <source>
        <dbReference type="SMART" id="SM00978"/>
    </source>
</evidence>
<keyword evidence="6" id="KW-1185">Reference proteome</keyword>
<keyword evidence="2" id="KW-1133">Transmembrane helix</keyword>
<dbReference type="PANTHER" id="PTHR41542:SF1">
    <property type="entry name" value="BLL5807 PROTEIN"/>
    <property type="match status" value="1"/>
</dbReference>
<organism evidence="5 6">
    <name type="scientific">Reyranella humidisoli</name>
    <dbReference type="NCBI Taxonomy" id="2849149"/>
    <lineage>
        <taxon>Bacteria</taxon>
        <taxon>Pseudomonadati</taxon>
        <taxon>Pseudomonadota</taxon>
        <taxon>Alphaproteobacteria</taxon>
        <taxon>Hyphomicrobiales</taxon>
        <taxon>Reyranellaceae</taxon>
        <taxon>Reyranella</taxon>
    </lineage>
</organism>
<evidence type="ECO:0000256" key="3">
    <source>
        <dbReference type="SAM" id="SignalP"/>
    </source>
</evidence>
<evidence type="ECO:0000313" key="5">
    <source>
        <dbReference type="EMBL" id="MBU8874284.1"/>
    </source>
</evidence>
<keyword evidence="2" id="KW-0472">Membrane</keyword>
<evidence type="ECO:0000313" key="6">
    <source>
        <dbReference type="Proteomes" id="UP000727907"/>
    </source>
</evidence>
<feature type="domain" description="Tim44-like" evidence="4">
    <location>
        <begin position="190"/>
        <end position="334"/>
    </location>
</feature>
<dbReference type="Pfam" id="PF04280">
    <property type="entry name" value="Tim44"/>
    <property type="match status" value="1"/>
</dbReference>
<dbReference type="InterPro" id="IPR007379">
    <property type="entry name" value="Tim44-like_dom"/>
</dbReference>
<dbReference type="PANTHER" id="PTHR41542">
    <property type="entry name" value="BLL5807 PROTEIN"/>
    <property type="match status" value="1"/>
</dbReference>
<sequence length="335" mass="34315">MTRFRWLAILAALIIAVPSLAPSPADARAGGGSGSGSRGSKSGDAPAPTQTAPTSKPVERSTTPQQKSPSANPANTAAAGAKPGFMQRNPFMSGLLGGMLGAGLIGMLMGGGFGAGLGSMAGMLGFLLQIALIGGIVYFAVRWWKSRNGTPAAAFAGAGAGGGTPPSLSSAQPEATPMARSGLQSMLGGAGAGAASGFGAPQLAIVEQDYDAFEALLKDVQAAYSAGDLVKLRSLVTPEMLGYFNQELSANASRGVENKVTDVKLEQGDLSEAWSEGPVDYATVAMRFSMIDVTRNVADGRLVEGNEQVRTEATEVWTFLRSRGGNWILSAIQQT</sequence>